<comment type="caution">
    <text evidence="1">The sequence shown here is derived from an EMBL/GenBank/DDBJ whole genome shotgun (WGS) entry which is preliminary data.</text>
</comment>
<dbReference type="Proteomes" id="UP001295423">
    <property type="component" value="Unassembled WGS sequence"/>
</dbReference>
<sequence>MCPLTSFLDLWHHFGSLAESGSHGWVPEVITIEGSEDRLAQALLAGTLFAVSDGSYKAKVGTACAQILIEDCRDIIWITCQTPGKLEDQSSRRSKLIGLMASLLVLDWISQVAHLKLFASPPLVGMACDGLIALDKASPSPTSTCHCLVLSLIWSPPSGPCFAIFPSKFIGAMLKATWTSTGLSPNWTGGSSAMWKWTSKHSPIDARDGVESSKLDQAHIMELVSLPALRAHWSSKDRLSKQSIHKVDWLSLTRAMKALPADLHRWTPKHISDMTGVGKFLAIWNQSAKSSCPRCSSCPMEDHLHVPPCSAPTAVAEWSKCHLALLTWMQTQQTAPEIKAFTL</sequence>
<reference evidence="1" key="1">
    <citation type="submission" date="2023-08" db="EMBL/GenBank/DDBJ databases">
        <authorList>
            <person name="Audoor S."/>
            <person name="Bilcke G."/>
        </authorList>
    </citation>
    <scope>NUCLEOTIDE SEQUENCE</scope>
</reference>
<name>A0AAD2PWD2_9STRA</name>
<gene>
    <name evidence="1" type="ORF">CYCCA115_LOCUS18186</name>
</gene>
<evidence type="ECO:0000313" key="2">
    <source>
        <dbReference type="Proteomes" id="UP001295423"/>
    </source>
</evidence>
<protein>
    <submittedName>
        <fullName evidence="1">Uncharacterized protein</fullName>
    </submittedName>
</protein>
<evidence type="ECO:0000313" key="1">
    <source>
        <dbReference type="EMBL" id="CAJ1959767.1"/>
    </source>
</evidence>
<proteinExistence type="predicted"/>
<dbReference type="AlphaFoldDB" id="A0AAD2PWD2"/>
<accession>A0AAD2PWD2</accession>
<dbReference type="EMBL" id="CAKOGP040002019">
    <property type="protein sequence ID" value="CAJ1959767.1"/>
    <property type="molecule type" value="Genomic_DNA"/>
</dbReference>
<keyword evidence="2" id="KW-1185">Reference proteome</keyword>
<organism evidence="1 2">
    <name type="scientific">Cylindrotheca closterium</name>
    <dbReference type="NCBI Taxonomy" id="2856"/>
    <lineage>
        <taxon>Eukaryota</taxon>
        <taxon>Sar</taxon>
        <taxon>Stramenopiles</taxon>
        <taxon>Ochrophyta</taxon>
        <taxon>Bacillariophyta</taxon>
        <taxon>Bacillariophyceae</taxon>
        <taxon>Bacillariophycidae</taxon>
        <taxon>Bacillariales</taxon>
        <taxon>Bacillariaceae</taxon>
        <taxon>Cylindrotheca</taxon>
    </lineage>
</organism>